<protein>
    <submittedName>
        <fullName evidence="1">Uncharacterized protein</fullName>
    </submittedName>
</protein>
<comment type="caution">
    <text evidence="1">The sequence shown here is derived from an EMBL/GenBank/DDBJ whole genome shotgun (WGS) entry which is preliminary data.</text>
</comment>
<sequence length="41" mass="4755">MRLKSRGKEWAGISSGSMRGMRLVKRHTTSLQVRYSTWSMP</sequence>
<keyword evidence="2" id="KW-1185">Reference proteome</keyword>
<organism evidence="1 2">
    <name type="scientific">Citricoccus parietis</name>
    <dbReference type="NCBI Taxonomy" id="592307"/>
    <lineage>
        <taxon>Bacteria</taxon>
        <taxon>Bacillati</taxon>
        <taxon>Actinomycetota</taxon>
        <taxon>Actinomycetes</taxon>
        <taxon>Micrococcales</taxon>
        <taxon>Micrococcaceae</taxon>
        <taxon>Citricoccus</taxon>
    </lineage>
</organism>
<evidence type="ECO:0000313" key="1">
    <source>
        <dbReference type="EMBL" id="MFB9070675.1"/>
    </source>
</evidence>
<proteinExistence type="predicted"/>
<name>A0ABV5FVL0_9MICC</name>
<dbReference type="EMBL" id="JBHMFI010000001">
    <property type="protein sequence ID" value="MFB9070675.1"/>
    <property type="molecule type" value="Genomic_DNA"/>
</dbReference>
<dbReference type="Proteomes" id="UP001589575">
    <property type="component" value="Unassembled WGS sequence"/>
</dbReference>
<evidence type="ECO:0000313" key="2">
    <source>
        <dbReference type="Proteomes" id="UP001589575"/>
    </source>
</evidence>
<gene>
    <name evidence="1" type="ORF">ACFFX0_05500</name>
</gene>
<reference evidence="1 2" key="1">
    <citation type="submission" date="2024-09" db="EMBL/GenBank/DDBJ databases">
        <authorList>
            <person name="Sun Q."/>
            <person name="Mori K."/>
        </authorList>
    </citation>
    <scope>NUCLEOTIDE SEQUENCE [LARGE SCALE GENOMIC DNA]</scope>
    <source>
        <strain evidence="1 2">CCM 7609</strain>
    </source>
</reference>
<accession>A0ABV5FVL0</accession>